<evidence type="ECO:0000256" key="6">
    <source>
        <dbReference type="ARBA" id="ARBA00022692"/>
    </source>
</evidence>
<feature type="domain" description="Pex N-terminal" evidence="17">
    <location>
        <begin position="29"/>
        <end position="287"/>
    </location>
</feature>
<dbReference type="SUPFAM" id="SSF57850">
    <property type="entry name" value="RING/U-box"/>
    <property type="match status" value="1"/>
</dbReference>
<comment type="subcellular location">
    <subcellularLocation>
        <location evidence="1">Peroxisome membrane</location>
        <topology evidence="1">Multi-pass membrane protein</topology>
    </subcellularLocation>
</comment>
<keyword evidence="10" id="KW-0653">Protein transport</keyword>
<keyword evidence="8" id="KW-0863">Zinc-finger</keyword>
<evidence type="ECO:0000256" key="5">
    <source>
        <dbReference type="ARBA" id="ARBA00022448"/>
    </source>
</evidence>
<comment type="function">
    <text evidence="16">Component of a retrotranslocation channel required for peroxisome organization by mediating export of the PEX5 receptor from peroxisomes to the cytosol, thereby promoting PEX5 recycling.</text>
</comment>
<evidence type="ECO:0000256" key="16">
    <source>
        <dbReference type="PIRNR" id="PIRNR038074"/>
    </source>
</evidence>
<evidence type="ECO:0000256" key="9">
    <source>
        <dbReference type="ARBA" id="ARBA00022833"/>
    </source>
</evidence>
<organism evidence="18 19">
    <name type="scientific">Lachancea quebecensis</name>
    <dbReference type="NCBI Taxonomy" id="1654605"/>
    <lineage>
        <taxon>Eukaryota</taxon>
        <taxon>Fungi</taxon>
        <taxon>Dikarya</taxon>
        <taxon>Ascomycota</taxon>
        <taxon>Saccharomycotina</taxon>
        <taxon>Saccharomycetes</taxon>
        <taxon>Saccharomycetales</taxon>
        <taxon>Saccharomycetaceae</taxon>
        <taxon>Lachancea</taxon>
    </lineage>
</organism>
<dbReference type="GO" id="GO:0005778">
    <property type="term" value="C:peroxisomal membrane"/>
    <property type="evidence" value="ECO:0007669"/>
    <property type="project" value="UniProtKB-SubCell"/>
</dbReference>
<gene>
    <name evidence="18" type="ORF">LAQU0_S01e08746g</name>
</gene>
<evidence type="ECO:0000256" key="11">
    <source>
        <dbReference type="ARBA" id="ARBA00022989"/>
    </source>
</evidence>
<dbReference type="OrthoDB" id="107372at2759"/>
<dbReference type="InterPro" id="IPR006845">
    <property type="entry name" value="Pex_N"/>
</dbReference>
<dbReference type="AlphaFoldDB" id="A0A0P1KPB7"/>
<keyword evidence="7" id="KW-0479">Metal-binding</keyword>
<dbReference type="Gene3D" id="3.30.40.10">
    <property type="entry name" value="Zinc/RING finger domain, C3HC4 (zinc finger)"/>
    <property type="match status" value="1"/>
</dbReference>
<evidence type="ECO:0000256" key="7">
    <source>
        <dbReference type="ARBA" id="ARBA00022723"/>
    </source>
</evidence>
<dbReference type="GO" id="GO:0004842">
    <property type="term" value="F:ubiquitin-protein transferase activity"/>
    <property type="evidence" value="ECO:0007669"/>
    <property type="project" value="TreeGrafter"/>
</dbReference>
<comment type="similarity">
    <text evidence="3 16">Belongs to the pex2/pex10/pex12 family.</text>
</comment>
<keyword evidence="12 16" id="KW-0472">Membrane</keyword>
<evidence type="ECO:0000313" key="19">
    <source>
        <dbReference type="Proteomes" id="UP000236544"/>
    </source>
</evidence>
<dbReference type="Pfam" id="PF04757">
    <property type="entry name" value="Pex2_Pex12"/>
    <property type="match status" value="1"/>
</dbReference>
<proteinExistence type="inferred from homology"/>
<sequence length="384" mass="43832">MDFYSNLPAASSSIASSIYPTLFEVLSADEIDELLTPSVRYIVANLVARNPNKLTIRFSNWFDEWFVLAARLALESHYLKNWDATFIEVFYGLKRINASDAVLLRTLQSNPPVEIPMRLTRVQRRAVLCEKVLAPYVALKLDLLHSKLLAHSLLQRAPVQDTSQRVREFLRTLYIRFYPLLKKLLFVLNLAVKLYFLSGRTGSTSLLDLVLNIQYTRLSKYDYSRNDPRSTAPGQVAPLRPQKLNKSALFFLCKASFSRIKNLLKVSASQMFPAFIFLLRVFQWWSSRDLSGEIQRRLNNIDKDIPPPPGSFEKNMDGTCRICNGPIRNPAVIGTGYVFCYPCILDYLPQHEGKCPVTGSKLLGCQYDKESGHWSIKGVRKLLL</sequence>
<evidence type="ECO:0000256" key="15">
    <source>
        <dbReference type="ARBA" id="ARBA00034505"/>
    </source>
</evidence>
<evidence type="ECO:0000256" key="14">
    <source>
        <dbReference type="ARBA" id="ARBA00029692"/>
    </source>
</evidence>
<dbReference type="PIRSF" id="PIRSF038074">
    <property type="entry name" value="Peroxisome_assembly_p12"/>
    <property type="match status" value="1"/>
</dbReference>
<dbReference type="InterPro" id="IPR017375">
    <property type="entry name" value="PEX12"/>
</dbReference>
<evidence type="ECO:0000256" key="3">
    <source>
        <dbReference type="ARBA" id="ARBA00008704"/>
    </source>
</evidence>
<keyword evidence="11" id="KW-1133">Transmembrane helix</keyword>
<evidence type="ECO:0000256" key="12">
    <source>
        <dbReference type="ARBA" id="ARBA00023136"/>
    </source>
</evidence>
<keyword evidence="19" id="KW-1185">Reference proteome</keyword>
<evidence type="ECO:0000313" key="18">
    <source>
        <dbReference type="EMBL" id="CUS20532.1"/>
    </source>
</evidence>
<dbReference type="GO" id="GO:0006513">
    <property type="term" value="P:protein monoubiquitination"/>
    <property type="evidence" value="ECO:0007669"/>
    <property type="project" value="TreeGrafter"/>
</dbReference>
<evidence type="ECO:0000256" key="13">
    <source>
        <dbReference type="ARBA" id="ARBA00023140"/>
    </source>
</evidence>
<keyword evidence="6" id="KW-0812">Transmembrane</keyword>
<evidence type="ECO:0000256" key="8">
    <source>
        <dbReference type="ARBA" id="ARBA00022771"/>
    </source>
</evidence>
<keyword evidence="5" id="KW-0813">Transport</keyword>
<evidence type="ECO:0000256" key="2">
    <source>
        <dbReference type="ARBA" id="ARBA00004906"/>
    </source>
</evidence>
<dbReference type="EMBL" id="LN890560">
    <property type="protein sequence ID" value="CUS20532.1"/>
    <property type="molecule type" value="Genomic_DNA"/>
</dbReference>
<dbReference type="Proteomes" id="UP000236544">
    <property type="component" value="Unassembled WGS sequence"/>
</dbReference>
<dbReference type="GO" id="GO:0016562">
    <property type="term" value="P:protein import into peroxisome matrix, receptor recycling"/>
    <property type="evidence" value="ECO:0007669"/>
    <property type="project" value="UniProtKB-ARBA"/>
</dbReference>
<dbReference type="InterPro" id="IPR013083">
    <property type="entry name" value="Znf_RING/FYVE/PHD"/>
</dbReference>
<keyword evidence="9" id="KW-0862">Zinc</keyword>
<evidence type="ECO:0000256" key="4">
    <source>
        <dbReference type="ARBA" id="ARBA00018980"/>
    </source>
</evidence>
<reference evidence="19" key="1">
    <citation type="submission" date="2015-10" db="EMBL/GenBank/DDBJ databases">
        <authorList>
            <person name="Devillers H."/>
        </authorList>
    </citation>
    <scope>NUCLEOTIDE SEQUENCE [LARGE SCALE GENOMIC DNA]</scope>
</reference>
<dbReference type="PANTHER" id="PTHR12888:SF0">
    <property type="entry name" value="PEROXISOME ASSEMBLY PROTEIN 12"/>
    <property type="match status" value="1"/>
</dbReference>
<evidence type="ECO:0000259" key="17">
    <source>
        <dbReference type="Pfam" id="PF04757"/>
    </source>
</evidence>
<evidence type="ECO:0000256" key="10">
    <source>
        <dbReference type="ARBA" id="ARBA00022927"/>
    </source>
</evidence>
<name>A0A0P1KPB7_9SACH</name>
<comment type="pathway">
    <text evidence="2">Protein modification; protein ubiquitination.</text>
</comment>
<comment type="subunit">
    <text evidence="15">Component of the PEX2-PEX10-PEX12 retrotranslocation channel, composed of PEX2, PEX10 and PEX12.</text>
</comment>
<dbReference type="PANTHER" id="PTHR12888">
    <property type="entry name" value="PEROXISOME ASSEMBLY PROTEIN 12 PEROXIN-12"/>
    <property type="match status" value="1"/>
</dbReference>
<accession>A0A0P1KPB7</accession>
<dbReference type="GO" id="GO:1990429">
    <property type="term" value="C:peroxisomal importomer complex"/>
    <property type="evidence" value="ECO:0007669"/>
    <property type="project" value="TreeGrafter"/>
</dbReference>
<dbReference type="GO" id="GO:0008270">
    <property type="term" value="F:zinc ion binding"/>
    <property type="evidence" value="ECO:0007669"/>
    <property type="project" value="UniProtKB-KW"/>
</dbReference>
<evidence type="ECO:0000256" key="1">
    <source>
        <dbReference type="ARBA" id="ARBA00004585"/>
    </source>
</evidence>
<keyword evidence="13 16" id="KW-0576">Peroxisome</keyword>
<protein>
    <recommendedName>
        <fullName evidence="4 16">Peroxisome assembly protein 12</fullName>
    </recommendedName>
    <alternativeName>
        <fullName evidence="14 16">Peroxin-12</fullName>
    </alternativeName>
</protein>